<gene>
    <name evidence="14" type="ORF">YALI1_B00082g</name>
</gene>
<dbReference type="Gene3D" id="2.40.70.10">
    <property type="entry name" value="Acid Proteases"/>
    <property type="match status" value="2"/>
</dbReference>
<dbReference type="PANTHER" id="PTHR47965:SF12">
    <property type="entry name" value="ASPARTIC PROTEINASE 3-RELATED"/>
    <property type="match status" value="1"/>
</dbReference>
<keyword evidence="6 10" id="KW-0378">Hydrolase</keyword>
<dbReference type="GO" id="GO:0009277">
    <property type="term" value="C:fungal-type cell wall"/>
    <property type="evidence" value="ECO:0007669"/>
    <property type="project" value="TreeGrafter"/>
</dbReference>
<evidence type="ECO:0000256" key="12">
    <source>
        <dbReference type="SAM" id="SignalP"/>
    </source>
</evidence>
<dbReference type="VEuPathDB" id="FungiDB:YALI0_B00132g"/>
<dbReference type="InterPro" id="IPR033876">
    <property type="entry name" value="SAP-like"/>
</dbReference>
<keyword evidence="2 10" id="KW-0645">Protease</keyword>
<keyword evidence="7" id="KW-0865">Zymogen</keyword>
<evidence type="ECO:0000256" key="3">
    <source>
        <dbReference type="ARBA" id="ARBA00022685"/>
    </source>
</evidence>
<accession>A0A1D8N5S1</accession>
<dbReference type="AlphaFoldDB" id="A0A1D8N5S1"/>
<evidence type="ECO:0000256" key="6">
    <source>
        <dbReference type="ARBA" id="ARBA00022801"/>
    </source>
</evidence>
<evidence type="ECO:0000313" key="14">
    <source>
        <dbReference type="EMBL" id="AOW00981.1"/>
    </source>
</evidence>
<dbReference type="InterPro" id="IPR001461">
    <property type="entry name" value="Aspartic_peptidase_A1"/>
</dbReference>
<evidence type="ECO:0000256" key="2">
    <source>
        <dbReference type="ARBA" id="ARBA00022670"/>
    </source>
</evidence>
<dbReference type="GeneID" id="2906607"/>
<sequence length="476" mass="50617">MINSFVKLAALMALANAAPASNSGSTPGTLKLDFTKRVENVASSNSPDPNSPFNPGKAGSTPQATLKNHLIYYDTEITLGTPPQKFTVDLDTGSSDLWVAADGSKGSYDSKKSSTYQDYKPGFSIYYGDGSHAAGDWVKDTIGFGGATVPQFIFAAASNVSSQEQIFGIGYKGNEASTFEGEQVGQTFQYDNFPIRLAQDGIINTPAYSLYLDGLDASTGSVLFGGIDTGKFSGELAILKTLTDEGASSPREFFVTLDSVDVSVGGKNTNALDKTRHVLLDSGTTLTYVPTETYQTLINALGLLDDDNYGPGTTKEHIDQLKADKAVVSYKFQGKKIEVPVDQLFILATDRWDNQVYVNQNGKVEEYYTFLVGDGSDGDRYDPPSEIGYIFGDSFLRSAYVVYDIGQDVIGLAQADYSKTGGSIEPIKKGADGIPSATSATGATWSINHPITTSPTSGPQASAFTKVSAVVAHPTA</sequence>
<evidence type="ECO:0000313" key="15">
    <source>
        <dbReference type="Proteomes" id="UP000182444"/>
    </source>
</evidence>
<keyword evidence="4 12" id="KW-0732">Signal</keyword>
<feature type="active site" evidence="9">
    <location>
        <position position="91"/>
    </location>
</feature>
<dbReference type="InterPro" id="IPR021109">
    <property type="entry name" value="Peptidase_aspartic_dom_sf"/>
</dbReference>
<comment type="similarity">
    <text evidence="1 10">Belongs to the peptidase A1 family.</text>
</comment>
<dbReference type="eggNOG" id="KOG1339">
    <property type="taxonomic scope" value="Eukaryota"/>
</dbReference>
<feature type="compositionally biased region" description="Low complexity" evidence="11">
    <location>
        <begin position="41"/>
        <end position="55"/>
    </location>
</feature>
<keyword evidence="8" id="KW-0325">Glycoprotein</keyword>
<dbReference type="FunFam" id="2.40.70.10:FF:000011">
    <property type="entry name" value="Aspartic protease"/>
    <property type="match status" value="1"/>
</dbReference>
<keyword evidence="3" id="KW-0165">Cleavage on pair of basic residues</keyword>
<proteinExistence type="inferred from homology"/>
<feature type="domain" description="Peptidase A1" evidence="13">
    <location>
        <begin position="73"/>
        <end position="413"/>
    </location>
</feature>
<name>A0A1D8N5S1_YARLL</name>
<protein>
    <recommendedName>
        <fullName evidence="13">Peptidase A1 domain-containing protein</fullName>
    </recommendedName>
</protein>
<evidence type="ECO:0000256" key="9">
    <source>
        <dbReference type="PIRSR" id="PIRSR601461-1"/>
    </source>
</evidence>
<dbReference type="PROSITE" id="PS51767">
    <property type="entry name" value="PEPTIDASE_A1"/>
    <property type="match status" value="1"/>
</dbReference>
<dbReference type="KEGG" id="yli:2906607"/>
<dbReference type="CDD" id="cd05474">
    <property type="entry name" value="SAP_like"/>
    <property type="match status" value="1"/>
</dbReference>
<dbReference type="PROSITE" id="PS00141">
    <property type="entry name" value="ASP_PROTEASE"/>
    <property type="match status" value="2"/>
</dbReference>
<evidence type="ECO:0000256" key="1">
    <source>
        <dbReference type="ARBA" id="ARBA00007447"/>
    </source>
</evidence>
<feature type="active site" evidence="9">
    <location>
        <position position="281"/>
    </location>
</feature>
<evidence type="ECO:0000256" key="7">
    <source>
        <dbReference type="ARBA" id="ARBA00023145"/>
    </source>
</evidence>
<evidence type="ECO:0000256" key="11">
    <source>
        <dbReference type="SAM" id="MobiDB-lite"/>
    </source>
</evidence>
<organism evidence="14 15">
    <name type="scientific">Yarrowia lipolytica</name>
    <name type="common">Candida lipolytica</name>
    <dbReference type="NCBI Taxonomy" id="4952"/>
    <lineage>
        <taxon>Eukaryota</taxon>
        <taxon>Fungi</taxon>
        <taxon>Dikarya</taxon>
        <taxon>Ascomycota</taxon>
        <taxon>Saccharomycotina</taxon>
        <taxon>Dipodascomycetes</taxon>
        <taxon>Dipodascales</taxon>
        <taxon>Dipodascales incertae sedis</taxon>
        <taxon>Yarrowia</taxon>
    </lineage>
</organism>
<evidence type="ECO:0000259" key="13">
    <source>
        <dbReference type="PROSITE" id="PS51767"/>
    </source>
</evidence>
<dbReference type="EMBL" id="CP017554">
    <property type="protein sequence ID" value="AOW00981.1"/>
    <property type="molecule type" value="Genomic_DNA"/>
</dbReference>
<dbReference type="GO" id="GO:0004190">
    <property type="term" value="F:aspartic-type endopeptidase activity"/>
    <property type="evidence" value="ECO:0007669"/>
    <property type="project" value="UniProtKB-KW"/>
</dbReference>
<dbReference type="PANTHER" id="PTHR47965">
    <property type="entry name" value="ASPARTYL PROTEASE-RELATED"/>
    <property type="match status" value="1"/>
</dbReference>
<evidence type="ECO:0000256" key="10">
    <source>
        <dbReference type="RuleBase" id="RU000454"/>
    </source>
</evidence>
<dbReference type="Pfam" id="PF00026">
    <property type="entry name" value="Asp"/>
    <property type="match status" value="1"/>
</dbReference>
<dbReference type="RefSeq" id="XP_500335.3">
    <property type="nucleotide sequence ID" value="XM_500335.3"/>
</dbReference>
<evidence type="ECO:0000256" key="4">
    <source>
        <dbReference type="ARBA" id="ARBA00022729"/>
    </source>
</evidence>
<dbReference type="InterPro" id="IPR033121">
    <property type="entry name" value="PEPTIDASE_A1"/>
</dbReference>
<feature type="region of interest" description="Disordered" evidence="11">
    <location>
        <begin position="41"/>
        <end position="61"/>
    </location>
</feature>
<keyword evidence="5 10" id="KW-0064">Aspartyl protease</keyword>
<dbReference type="VEuPathDB" id="FungiDB:YALI1_B00082g"/>
<evidence type="ECO:0000256" key="8">
    <source>
        <dbReference type="ARBA" id="ARBA00023180"/>
    </source>
</evidence>
<reference evidence="14 15" key="1">
    <citation type="journal article" date="2016" name="PLoS ONE">
        <title>Sequence Assembly of Yarrowia lipolytica Strain W29/CLIB89 Shows Transposable Element Diversity.</title>
        <authorList>
            <person name="Magnan C."/>
            <person name="Yu J."/>
            <person name="Chang I."/>
            <person name="Jahn E."/>
            <person name="Kanomata Y."/>
            <person name="Wu J."/>
            <person name="Zeller M."/>
            <person name="Oakes M."/>
            <person name="Baldi P."/>
            <person name="Sandmeyer S."/>
        </authorList>
    </citation>
    <scope>NUCLEOTIDE SEQUENCE [LARGE SCALE GENOMIC DNA]</scope>
    <source>
        <strain evidence="15">CLIB89(W29)</strain>
    </source>
</reference>
<evidence type="ECO:0000256" key="5">
    <source>
        <dbReference type="ARBA" id="ARBA00022750"/>
    </source>
</evidence>
<dbReference type="Proteomes" id="UP000182444">
    <property type="component" value="Chromosome 1B"/>
</dbReference>
<feature type="signal peptide" evidence="12">
    <location>
        <begin position="1"/>
        <end position="17"/>
    </location>
</feature>
<dbReference type="GO" id="GO:0031505">
    <property type="term" value="P:fungal-type cell wall organization"/>
    <property type="evidence" value="ECO:0007669"/>
    <property type="project" value="TreeGrafter"/>
</dbReference>
<dbReference type="GO" id="GO:0005576">
    <property type="term" value="C:extracellular region"/>
    <property type="evidence" value="ECO:0007669"/>
    <property type="project" value="TreeGrafter"/>
</dbReference>
<feature type="chain" id="PRO_5030026650" description="Peptidase A1 domain-containing protein" evidence="12">
    <location>
        <begin position="18"/>
        <end position="476"/>
    </location>
</feature>
<dbReference type="PRINTS" id="PR00792">
    <property type="entry name" value="PEPSIN"/>
</dbReference>
<dbReference type="GO" id="GO:0006508">
    <property type="term" value="P:proteolysis"/>
    <property type="evidence" value="ECO:0007669"/>
    <property type="project" value="UniProtKB-KW"/>
</dbReference>
<dbReference type="SUPFAM" id="SSF50630">
    <property type="entry name" value="Acid proteases"/>
    <property type="match status" value="1"/>
</dbReference>
<dbReference type="InterPro" id="IPR001969">
    <property type="entry name" value="Aspartic_peptidase_AS"/>
</dbReference>